<sequence length="104" mass="12099">MQHYEMVRIKEALGLPPNATINQVEAKIAELRDLEERLKSKLPPEERPELPWEQETSLITELQQMEYEPLIPVEKRLILWSIGLGVLALVFLVWVSYTFFPGNP</sequence>
<feature type="transmembrane region" description="Helical" evidence="1">
    <location>
        <begin position="77"/>
        <end position="100"/>
    </location>
</feature>
<keyword evidence="1" id="KW-0812">Transmembrane</keyword>
<evidence type="ECO:0000256" key="1">
    <source>
        <dbReference type="SAM" id="Phobius"/>
    </source>
</evidence>
<gene>
    <name evidence="2" type="ORF">ENW96_11130</name>
</gene>
<keyword evidence="1" id="KW-0472">Membrane</keyword>
<dbReference type="AlphaFoldDB" id="A0A7C3UYS7"/>
<accession>A0A7C3UYS7</accession>
<organism evidence="2">
    <name type="scientific">Desulfobacca acetoxidans</name>
    <dbReference type="NCBI Taxonomy" id="60893"/>
    <lineage>
        <taxon>Bacteria</taxon>
        <taxon>Pseudomonadati</taxon>
        <taxon>Thermodesulfobacteriota</taxon>
        <taxon>Desulfobaccia</taxon>
        <taxon>Desulfobaccales</taxon>
        <taxon>Desulfobaccaceae</taxon>
        <taxon>Desulfobacca</taxon>
    </lineage>
</organism>
<keyword evidence="1" id="KW-1133">Transmembrane helix</keyword>
<reference evidence="2" key="1">
    <citation type="journal article" date="2020" name="mSystems">
        <title>Genome- and Community-Level Interaction Insights into Carbon Utilization and Element Cycling Functions of Hydrothermarchaeota in Hydrothermal Sediment.</title>
        <authorList>
            <person name="Zhou Z."/>
            <person name="Liu Y."/>
            <person name="Xu W."/>
            <person name="Pan J."/>
            <person name="Luo Z.H."/>
            <person name="Li M."/>
        </authorList>
    </citation>
    <scope>NUCLEOTIDE SEQUENCE [LARGE SCALE GENOMIC DNA]</scope>
    <source>
        <strain evidence="2">SpSt-897</strain>
    </source>
</reference>
<proteinExistence type="predicted"/>
<comment type="caution">
    <text evidence="2">The sequence shown here is derived from an EMBL/GenBank/DDBJ whole genome shotgun (WGS) entry which is preliminary data.</text>
</comment>
<evidence type="ECO:0000313" key="2">
    <source>
        <dbReference type="EMBL" id="HGF34918.1"/>
    </source>
</evidence>
<protein>
    <submittedName>
        <fullName evidence="2">Uncharacterized protein</fullName>
    </submittedName>
</protein>
<dbReference type="EMBL" id="DTMF01000270">
    <property type="protein sequence ID" value="HGF34918.1"/>
    <property type="molecule type" value="Genomic_DNA"/>
</dbReference>
<name>A0A7C3UYS7_9BACT</name>